<feature type="compositionally biased region" description="Basic and acidic residues" evidence="8">
    <location>
        <begin position="1"/>
        <end position="15"/>
    </location>
</feature>
<feature type="transmembrane region" description="Helical" evidence="9">
    <location>
        <begin position="174"/>
        <end position="194"/>
    </location>
</feature>
<feature type="transmembrane region" description="Helical" evidence="9">
    <location>
        <begin position="371"/>
        <end position="393"/>
    </location>
</feature>
<dbReference type="GO" id="GO:0022857">
    <property type="term" value="F:transmembrane transporter activity"/>
    <property type="evidence" value="ECO:0007669"/>
    <property type="project" value="InterPro"/>
</dbReference>
<dbReference type="PANTHER" id="PTHR23501:SF87">
    <property type="entry name" value="SIDEROPHORE IRON TRANSPORTER 2"/>
    <property type="match status" value="1"/>
</dbReference>
<dbReference type="Proteomes" id="UP000053424">
    <property type="component" value="Unassembled WGS sequence"/>
</dbReference>
<comment type="subcellular location">
    <subcellularLocation>
        <location evidence="1">Membrane</location>
        <topology evidence="1">Multi-pass membrane protein</topology>
    </subcellularLocation>
</comment>
<dbReference type="AlphaFoldDB" id="A0A0C2Y8D5"/>
<dbReference type="InterPro" id="IPR020846">
    <property type="entry name" value="MFS_dom"/>
</dbReference>
<evidence type="ECO:0000256" key="8">
    <source>
        <dbReference type="SAM" id="MobiDB-lite"/>
    </source>
</evidence>
<evidence type="ECO:0000313" key="11">
    <source>
        <dbReference type="EMBL" id="KIM37277.1"/>
    </source>
</evidence>
<evidence type="ECO:0000256" key="3">
    <source>
        <dbReference type="ARBA" id="ARBA00022448"/>
    </source>
</evidence>
<keyword evidence="6" id="KW-0406">Ion transport</keyword>
<protein>
    <recommendedName>
        <fullName evidence="10">Major facilitator superfamily (MFS) profile domain-containing protein</fullName>
    </recommendedName>
</protein>
<feature type="domain" description="Major facilitator superfamily (MFS) profile" evidence="10">
    <location>
        <begin position="51"/>
        <end position="561"/>
    </location>
</feature>
<dbReference type="GO" id="GO:0006811">
    <property type="term" value="P:monoatomic ion transport"/>
    <property type="evidence" value="ECO:0007669"/>
    <property type="project" value="UniProtKB-KW"/>
</dbReference>
<evidence type="ECO:0000256" key="4">
    <source>
        <dbReference type="ARBA" id="ARBA00022692"/>
    </source>
</evidence>
<feature type="transmembrane region" description="Helical" evidence="9">
    <location>
        <begin position="206"/>
        <end position="227"/>
    </location>
</feature>
<keyword evidence="3" id="KW-0813">Transport</keyword>
<feature type="transmembrane region" description="Helical" evidence="9">
    <location>
        <begin position="46"/>
        <end position="64"/>
    </location>
</feature>
<reference evidence="12" key="2">
    <citation type="submission" date="2015-01" db="EMBL/GenBank/DDBJ databases">
        <title>Evolutionary Origins and Diversification of the Mycorrhizal Mutualists.</title>
        <authorList>
            <consortium name="DOE Joint Genome Institute"/>
            <consortium name="Mycorrhizal Genomics Consortium"/>
            <person name="Kohler A."/>
            <person name="Kuo A."/>
            <person name="Nagy L.G."/>
            <person name="Floudas D."/>
            <person name="Copeland A."/>
            <person name="Barry K.W."/>
            <person name="Cichocki N."/>
            <person name="Veneault-Fourrey C."/>
            <person name="LaButti K."/>
            <person name="Lindquist E.A."/>
            <person name="Lipzen A."/>
            <person name="Lundell T."/>
            <person name="Morin E."/>
            <person name="Murat C."/>
            <person name="Riley R."/>
            <person name="Ohm R."/>
            <person name="Sun H."/>
            <person name="Tunlid A."/>
            <person name="Henrissat B."/>
            <person name="Grigoriev I.V."/>
            <person name="Hibbett D.S."/>
            <person name="Martin F."/>
        </authorList>
    </citation>
    <scope>NUCLEOTIDE SEQUENCE [LARGE SCALE GENOMIC DNA]</scope>
    <source>
        <strain evidence="12">h7</strain>
    </source>
</reference>
<evidence type="ECO:0000256" key="9">
    <source>
        <dbReference type="SAM" id="Phobius"/>
    </source>
</evidence>
<feature type="transmembrane region" description="Helical" evidence="9">
    <location>
        <begin position="140"/>
        <end position="162"/>
    </location>
</feature>
<keyword evidence="4 9" id="KW-0812">Transmembrane</keyword>
<dbReference type="STRING" id="686832.A0A0C2Y8D5"/>
<evidence type="ECO:0000256" key="7">
    <source>
        <dbReference type="ARBA" id="ARBA00023136"/>
    </source>
</evidence>
<keyword evidence="12" id="KW-1185">Reference proteome</keyword>
<keyword evidence="7 9" id="KW-0472">Membrane</keyword>
<evidence type="ECO:0000313" key="12">
    <source>
        <dbReference type="Proteomes" id="UP000053424"/>
    </source>
</evidence>
<dbReference type="PANTHER" id="PTHR23501">
    <property type="entry name" value="MAJOR FACILITATOR SUPERFAMILY"/>
    <property type="match status" value="1"/>
</dbReference>
<feature type="transmembrane region" description="Helical" evidence="9">
    <location>
        <begin position="429"/>
        <end position="450"/>
    </location>
</feature>
<keyword evidence="5 9" id="KW-1133">Transmembrane helix</keyword>
<proteinExistence type="inferred from homology"/>
<accession>A0A0C2Y8D5</accession>
<feature type="transmembrane region" description="Helical" evidence="9">
    <location>
        <begin position="295"/>
        <end position="315"/>
    </location>
</feature>
<feature type="transmembrane region" description="Helical" evidence="9">
    <location>
        <begin position="400"/>
        <end position="417"/>
    </location>
</feature>
<dbReference type="GO" id="GO:0005886">
    <property type="term" value="C:plasma membrane"/>
    <property type="evidence" value="ECO:0007669"/>
    <property type="project" value="TreeGrafter"/>
</dbReference>
<dbReference type="FunFam" id="1.20.1250.20:FF:000197">
    <property type="entry name" value="Siderophore iron transporter 1"/>
    <property type="match status" value="1"/>
</dbReference>
<dbReference type="PROSITE" id="PS50850">
    <property type="entry name" value="MFS"/>
    <property type="match status" value="1"/>
</dbReference>
<evidence type="ECO:0000256" key="5">
    <source>
        <dbReference type="ARBA" id="ARBA00022989"/>
    </source>
</evidence>
<evidence type="ECO:0000256" key="6">
    <source>
        <dbReference type="ARBA" id="ARBA00023065"/>
    </source>
</evidence>
<feature type="transmembrane region" description="Helical" evidence="9">
    <location>
        <begin position="462"/>
        <end position="485"/>
    </location>
</feature>
<reference evidence="11 12" key="1">
    <citation type="submission" date="2014-04" db="EMBL/GenBank/DDBJ databases">
        <authorList>
            <consortium name="DOE Joint Genome Institute"/>
            <person name="Kuo A."/>
            <person name="Gay G."/>
            <person name="Dore J."/>
            <person name="Kohler A."/>
            <person name="Nagy L.G."/>
            <person name="Floudas D."/>
            <person name="Copeland A."/>
            <person name="Barry K.W."/>
            <person name="Cichocki N."/>
            <person name="Veneault-Fourrey C."/>
            <person name="LaButti K."/>
            <person name="Lindquist E.A."/>
            <person name="Lipzen A."/>
            <person name="Lundell T."/>
            <person name="Morin E."/>
            <person name="Murat C."/>
            <person name="Sun H."/>
            <person name="Tunlid A."/>
            <person name="Henrissat B."/>
            <person name="Grigoriev I.V."/>
            <person name="Hibbett D.S."/>
            <person name="Martin F."/>
            <person name="Nordberg H.P."/>
            <person name="Cantor M.N."/>
            <person name="Hua S.X."/>
        </authorList>
    </citation>
    <scope>NUCLEOTIDE SEQUENCE [LARGE SCALE GENOMIC DNA]</scope>
    <source>
        <strain evidence="12">h7</strain>
    </source>
</reference>
<feature type="region of interest" description="Disordered" evidence="8">
    <location>
        <begin position="1"/>
        <end position="21"/>
    </location>
</feature>
<evidence type="ECO:0000256" key="1">
    <source>
        <dbReference type="ARBA" id="ARBA00004141"/>
    </source>
</evidence>
<dbReference type="InterPro" id="IPR036259">
    <property type="entry name" value="MFS_trans_sf"/>
</dbReference>
<dbReference type="SUPFAM" id="SSF103473">
    <property type="entry name" value="MFS general substrate transporter"/>
    <property type="match status" value="2"/>
</dbReference>
<feature type="transmembrane region" description="Helical" evidence="9">
    <location>
        <begin position="84"/>
        <end position="104"/>
    </location>
</feature>
<dbReference type="Gene3D" id="1.20.1250.20">
    <property type="entry name" value="MFS general substrate transporter like domains"/>
    <property type="match status" value="1"/>
</dbReference>
<dbReference type="InterPro" id="IPR011701">
    <property type="entry name" value="MFS"/>
</dbReference>
<dbReference type="HOGENOM" id="CLU_012970_2_2_1"/>
<feature type="transmembrane region" description="Helical" evidence="9">
    <location>
        <begin position="262"/>
        <end position="283"/>
    </location>
</feature>
<feature type="transmembrane region" description="Helical" evidence="9">
    <location>
        <begin position="327"/>
        <end position="351"/>
    </location>
</feature>
<sequence>MSVHKSEGSIKDAEHGVSSSASSSTDIAAHIGVKTVEATHKVYGKYSKWFLFVSLGLAAYIYSLDGTTTWNYLAFATSSFGDHSLISTIQVAQSIIVAVGKPVIAKIADVGSRGTAYSIVLVFYVVGYIVIASAQSVNAVAAGIIIYAVGYTGLQLLTQIIIADMTTLKWRGLVSGLMSMPFIINAFVGSNIAANVLRGAGWRWGYGMFAILVPVTLAPLIITLLWAERKARKLGVIAKGKLADEVPSVSLARRVLNTAEKLDVVGLLLIGTSVALILLPLTLSQSAKGGWRNASMIAMIVVGGVLIPVYAIWDFKFAKHPVIARRFVFIRSVVIASVIGAADFVSFYISFTYLYSFVLVVKPWSLLNATYFAQTQTVALTVFGITAGVVMRFFHRSKPVLIAGLAIRLLGCGLMIHSRGANASDAEIVWSQLLQGIGGGFAAVSLQVSAQAGVPHADVGMVTAVVLLITEIGGAVGSAIAGAIWTTLMPRRLALHLPFLTPEQRAELFGSIYSASAYPRGNPIREGVILAYDDVMKILTIAATAFAVVPLFLAFLVPDWYLGDQQNAVDNVDLAGEKVHNPDVPSSTPAVSEKV</sequence>
<gene>
    <name evidence="11" type="ORF">M413DRAFT_448579</name>
</gene>
<dbReference type="Pfam" id="PF07690">
    <property type="entry name" value="MFS_1"/>
    <property type="match status" value="1"/>
</dbReference>
<comment type="similarity">
    <text evidence="2">Belongs to the major facilitator superfamily.</text>
</comment>
<feature type="transmembrane region" description="Helical" evidence="9">
    <location>
        <begin position="538"/>
        <end position="557"/>
    </location>
</feature>
<dbReference type="OrthoDB" id="2241241at2759"/>
<organism evidence="11 12">
    <name type="scientific">Hebeloma cylindrosporum</name>
    <dbReference type="NCBI Taxonomy" id="76867"/>
    <lineage>
        <taxon>Eukaryota</taxon>
        <taxon>Fungi</taxon>
        <taxon>Dikarya</taxon>
        <taxon>Basidiomycota</taxon>
        <taxon>Agaricomycotina</taxon>
        <taxon>Agaricomycetes</taxon>
        <taxon>Agaricomycetidae</taxon>
        <taxon>Agaricales</taxon>
        <taxon>Agaricineae</taxon>
        <taxon>Hymenogastraceae</taxon>
        <taxon>Hebeloma</taxon>
    </lineage>
</organism>
<name>A0A0C2Y8D5_HEBCY</name>
<dbReference type="EMBL" id="KN831798">
    <property type="protein sequence ID" value="KIM37277.1"/>
    <property type="molecule type" value="Genomic_DNA"/>
</dbReference>
<evidence type="ECO:0000259" key="10">
    <source>
        <dbReference type="PROSITE" id="PS50850"/>
    </source>
</evidence>
<evidence type="ECO:0000256" key="2">
    <source>
        <dbReference type="ARBA" id="ARBA00008335"/>
    </source>
</evidence>
<feature type="transmembrane region" description="Helical" evidence="9">
    <location>
        <begin position="116"/>
        <end position="134"/>
    </location>
</feature>